<gene>
    <name evidence="2" type="ORF">WJX72_000045</name>
</gene>
<keyword evidence="3" id="KW-1185">Reference proteome</keyword>
<keyword evidence="1" id="KW-1133">Transmembrane helix</keyword>
<feature type="transmembrane region" description="Helical" evidence="1">
    <location>
        <begin position="285"/>
        <end position="308"/>
    </location>
</feature>
<evidence type="ECO:0000313" key="3">
    <source>
        <dbReference type="Proteomes" id="UP001489004"/>
    </source>
</evidence>
<name>A0AAW1Q0K6_9CHLO</name>
<dbReference type="EMBL" id="JALJOR010000006">
    <property type="protein sequence ID" value="KAK9815211.1"/>
    <property type="molecule type" value="Genomic_DNA"/>
</dbReference>
<dbReference type="AlphaFoldDB" id="A0AAW1Q0K6"/>
<proteinExistence type="predicted"/>
<protein>
    <submittedName>
        <fullName evidence="2">Uncharacterized protein</fullName>
    </submittedName>
</protein>
<sequence length="320" mass="34252">MYKLGRSLQQATLSMPLRGVSWAEHSSPDKHLAESSRITRDLIREWRWGSGRQFAELAAPGTTASDVIAGPRAYASVLVVTTSGATPSRRGVEEPFFGIEHSAAADEHAADLESLLPVAAINSGAGLLEAALARRLFPLRVTVAPFQHVNATTWGPFAVYDVSSGLITLDVRVLEAMQQLPDAAISGLARIATSTFAQLASYASSEISNGKDTTQTVADVWANVSKAATMALTAALASQIPLWWCLACPIVLGMLAPFLFNFGLGALADLVCTRYQLPSDECNDLWYGVFALGMVLSLASAVPIVYICRLPECGKKIWAR</sequence>
<feature type="transmembrane region" description="Helical" evidence="1">
    <location>
        <begin position="242"/>
        <end position="265"/>
    </location>
</feature>
<keyword evidence="1" id="KW-0472">Membrane</keyword>
<organism evidence="2 3">
    <name type="scientific">[Myrmecia] bisecta</name>
    <dbReference type="NCBI Taxonomy" id="41462"/>
    <lineage>
        <taxon>Eukaryota</taxon>
        <taxon>Viridiplantae</taxon>
        <taxon>Chlorophyta</taxon>
        <taxon>core chlorophytes</taxon>
        <taxon>Trebouxiophyceae</taxon>
        <taxon>Trebouxiales</taxon>
        <taxon>Trebouxiaceae</taxon>
        <taxon>Myrmecia</taxon>
    </lineage>
</organism>
<reference evidence="2 3" key="1">
    <citation type="journal article" date="2024" name="Nat. Commun.">
        <title>Phylogenomics reveals the evolutionary origins of lichenization in chlorophyte algae.</title>
        <authorList>
            <person name="Puginier C."/>
            <person name="Libourel C."/>
            <person name="Otte J."/>
            <person name="Skaloud P."/>
            <person name="Haon M."/>
            <person name="Grisel S."/>
            <person name="Petersen M."/>
            <person name="Berrin J.G."/>
            <person name="Delaux P.M."/>
            <person name="Dal Grande F."/>
            <person name="Keller J."/>
        </authorList>
    </citation>
    <scope>NUCLEOTIDE SEQUENCE [LARGE SCALE GENOMIC DNA]</scope>
    <source>
        <strain evidence="2 3">SAG 2043</strain>
    </source>
</reference>
<dbReference type="Proteomes" id="UP001489004">
    <property type="component" value="Unassembled WGS sequence"/>
</dbReference>
<comment type="caution">
    <text evidence="2">The sequence shown here is derived from an EMBL/GenBank/DDBJ whole genome shotgun (WGS) entry which is preliminary data.</text>
</comment>
<evidence type="ECO:0000313" key="2">
    <source>
        <dbReference type="EMBL" id="KAK9815211.1"/>
    </source>
</evidence>
<evidence type="ECO:0000256" key="1">
    <source>
        <dbReference type="SAM" id="Phobius"/>
    </source>
</evidence>
<accession>A0AAW1Q0K6</accession>
<keyword evidence="1" id="KW-0812">Transmembrane</keyword>